<feature type="binding site" evidence="6">
    <location>
        <position position="895"/>
    </location>
    <ligand>
        <name>Zn(2+)</name>
        <dbReference type="ChEBI" id="CHEBI:29105"/>
        <label>2</label>
    </ligand>
</feature>
<dbReference type="SMART" id="SM00471">
    <property type="entry name" value="HDc"/>
    <property type="match status" value="1"/>
</dbReference>
<evidence type="ECO:0000256" key="5">
    <source>
        <dbReference type="PIRSR" id="PIRSR623088-2"/>
    </source>
</evidence>
<feature type="binding site" evidence="5">
    <location>
        <position position="1058"/>
    </location>
    <ligand>
        <name>AMP</name>
        <dbReference type="ChEBI" id="CHEBI:456215"/>
    </ligand>
</feature>
<keyword evidence="1" id="KW-0140">cGMP</keyword>
<dbReference type="VEuPathDB" id="TrichDB:TRFO_40707"/>
<evidence type="ECO:0000256" key="2">
    <source>
        <dbReference type="ARBA" id="ARBA00022723"/>
    </source>
</evidence>
<dbReference type="SMART" id="SM00065">
    <property type="entry name" value="GAF"/>
    <property type="match status" value="1"/>
</dbReference>
<feature type="domain" description="PDEase" evidence="7">
    <location>
        <begin position="778"/>
        <end position="1101"/>
    </location>
</feature>
<dbReference type="GO" id="GO:0007165">
    <property type="term" value="P:signal transduction"/>
    <property type="evidence" value="ECO:0007669"/>
    <property type="project" value="InterPro"/>
</dbReference>
<feature type="binding site" evidence="6">
    <location>
        <position position="894"/>
    </location>
    <ligand>
        <name>Zn(2+)</name>
        <dbReference type="ChEBI" id="CHEBI:29105"/>
        <label>1</label>
    </ligand>
</feature>
<dbReference type="PRINTS" id="PR00387">
    <property type="entry name" value="PDIESTERASE1"/>
</dbReference>
<accession>A0A1J4J6E2</accession>
<dbReference type="InterPro" id="IPR003018">
    <property type="entry name" value="GAF"/>
</dbReference>
<feature type="binding site" evidence="6">
    <location>
        <position position="895"/>
    </location>
    <ligand>
        <name>Zn(2+)</name>
        <dbReference type="ChEBI" id="CHEBI:29105"/>
        <label>1</label>
    </ligand>
</feature>
<comment type="caution">
    <text evidence="8">The sequence shown here is derived from an EMBL/GenBank/DDBJ whole genome shotgun (WGS) entry which is preliminary data.</text>
</comment>
<dbReference type="Gene3D" id="1.10.1300.10">
    <property type="entry name" value="3'5'-cyclic nucleotide phosphodiesterase, catalytic domain"/>
    <property type="match status" value="1"/>
</dbReference>
<dbReference type="EMBL" id="MLAK01001447">
    <property type="protein sequence ID" value="OHS92997.1"/>
    <property type="molecule type" value="Genomic_DNA"/>
</dbReference>
<feature type="binding site" evidence="5">
    <location>
        <position position="1006"/>
    </location>
    <ligand>
        <name>AMP</name>
        <dbReference type="ChEBI" id="CHEBI:456215"/>
    </ligand>
</feature>
<dbReference type="Proteomes" id="UP000179807">
    <property type="component" value="Unassembled WGS sequence"/>
</dbReference>
<dbReference type="GeneID" id="94848068"/>
<dbReference type="OrthoDB" id="74705at2759"/>
<keyword evidence="9" id="KW-1185">Reference proteome</keyword>
<proteinExistence type="predicted"/>
<dbReference type="GO" id="GO:0046872">
    <property type="term" value="F:metal ion binding"/>
    <property type="evidence" value="ECO:0007669"/>
    <property type="project" value="UniProtKB-KW"/>
</dbReference>
<dbReference type="InterPro" id="IPR003607">
    <property type="entry name" value="HD/PDEase_dom"/>
</dbReference>
<feature type="active site" description="Proton donor" evidence="4">
    <location>
        <position position="854"/>
    </location>
</feature>
<dbReference type="InterPro" id="IPR023088">
    <property type="entry name" value="PDEase"/>
</dbReference>
<reference evidence="8" key="1">
    <citation type="submission" date="2016-10" db="EMBL/GenBank/DDBJ databases">
        <authorList>
            <person name="Benchimol M."/>
            <person name="Almeida L.G."/>
            <person name="Vasconcelos A.T."/>
            <person name="Perreira-Neves A."/>
            <person name="Rosa I.A."/>
            <person name="Tasca T."/>
            <person name="Bogo M.R."/>
            <person name="de Souza W."/>
        </authorList>
    </citation>
    <scope>NUCLEOTIDE SEQUENCE [LARGE SCALE GENOMIC DNA]</scope>
    <source>
        <strain evidence="8">K</strain>
    </source>
</reference>
<evidence type="ECO:0000256" key="3">
    <source>
        <dbReference type="ARBA" id="ARBA00022801"/>
    </source>
</evidence>
<evidence type="ECO:0000259" key="7">
    <source>
        <dbReference type="PROSITE" id="PS51845"/>
    </source>
</evidence>
<feature type="binding site" evidence="5">
    <location>
        <begin position="854"/>
        <end position="858"/>
    </location>
    <ligand>
        <name>AMP</name>
        <dbReference type="ChEBI" id="CHEBI:456215"/>
    </ligand>
</feature>
<evidence type="ECO:0000313" key="9">
    <source>
        <dbReference type="Proteomes" id="UP000179807"/>
    </source>
</evidence>
<dbReference type="InterPro" id="IPR036971">
    <property type="entry name" value="PDEase_catalytic_dom_sf"/>
</dbReference>
<feature type="binding site" evidence="6">
    <location>
        <position position="858"/>
    </location>
    <ligand>
        <name>Zn(2+)</name>
        <dbReference type="ChEBI" id="CHEBI:29105"/>
        <label>1</label>
    </ligand>
</feature>
<dbReference type="GO" id="GO:0004114">
    <property type="term" value="F:3',5'-cyclic-nucleotide phosphodiesterase activity"/>
    <property type="evidence" value="ECO:0007669"/>
    <property type="project" value="InterPro"/>
</dbReference>
<dbReference type="Gene3D" id="3.30.450.40">
    <property type="match status" value="3"/>
</dbReference>
<evidence type="ECO:0000256" key="4">
    <source>
        <dbReference type="PIRSR" id="PIRSR623088-1"/>
    </source>
</evidence>
<dbReference type="RefSeq" id="XP_068346134.1">
    <property type="nucleotide sequence ID" value="XM_068513364.1"/>
</dbReference>
<name>A0A1J4J6E2_9EUKA</name>
<dbReference type="Pfam" id="PF01590">
    <property type="entry name" value="GAF"/>
    <property type="match status" value="1"/>
</dbReference>
<sequence>MSGGHYGMDPRFKMNTNEMRSISQMPNTRPLSSLNQTRPTTALIRTIRVGTTGSSLSRRASARPTTPALDNIKNKMPANVHLQFDYIITLTKSMPLNEAIENGLSSIFNAEFCCFWFFDPINKKFYSPTKNLTIDSNTSILSQAFEKNELLNISKPVASPFYDKFVDSEFLPTLYIPITRPDKEIVALIQLARHVSHKFTPIDVNNIQQFMLKFTNYSHFLFDDNFDSSSNDIALSKSKTIIPVIIEQLEKHFKCRSVELWVNDDEDSYAKYDIASNTYISAQPGIVKRGFESGSISLNFRNITGARGYFKEIDGEKAESILIVPYKIGDLPCVICLRGKNYYSNSADSNSPNNSANYFTYADEIQITHLTPLIVKCIVSENGNAPENSLASRLKALLEVAEILSGVLDIDVLVPTIMERACSLLHTQRCSLFLVDSKRTKLRTTFQSGLDKAISIPINQGIAGHSATTGNIVNVEDAYTDPRFNQNVDSKTGFKTKTILSVPIFNNRGEIVGVTEMINREDGEKFDDEDIQMMKAFNIFCGISLDNARLYQASIDLTRQLHGFADMANQLNSQNNTIRNILEGIIQNAKGVVSGTRATIFMKNEADNNLFNYLTIGERITHGMVFSNIVMKNKTHRIFSPQEIALLTMSPGSNEDFNSDDLHGQPLDKNYTTSSGLARIANTLNISSDSNVSTADINFMRNPIDMPETICCFPLIKVDQTFMGVLEISCKRRIIPEDIKLLDCFAAFASVSLEKSELQSIATLGRAEVELKKFISQTERTQVGIIPAKLKIARTESLYKIDFDAAQWEGIGYFRVLWAIFDTFKLFREFKIANQTFFKFLDAISNTYNKVPYHNWRHAVDVTQFVTYQVKITKLDLKLTKFELFALLISAICHDANHDGFTNVFNEKAETPLGILFKNQSVMETHHCTITINVISKEENNIFESLDTSKLKEIWNLIINLILTTDMARHHTFLTDTNQLLEKGPLDMKLPEHRFVTMQLLLKCADISNVSRPFELADKWCDVLCEEFFRQGDLEKTSGMEYTSPLNDREHLDKPKSQIGFYTFVCLPLYQCAAKALPPLQVNVEQVEANLAVWKAETEKKK</sequence>
<organism evidence="8 9">
    <name type="scientific">Tritrichomonas foetus</name>
    <dbReference type="NCBI Taxonomy" id="1144522"/>
    <lineage>
        <taxon>Eukaryota</taxon>
        <taxon>Metamonada</taxon>
        <taxon>Parabasalia</taxon>
        <taxon>Tritrichomonadida</taxon>
        <taxon>Tritrichomonadidae</taxon>
        <taxon>Tritrichomonas</taxon>
    </lineage>
</organism>
<feature type="binding site" evidence="6">
    <location>
        <position position="1006"/>
    </location>
    <ligand>
        <name>Zn(2+)</name>
        <dbReference type="ChEBI" id="CHEBI:29105"/>
        <label>1</label>
    </ligand>
</feature>
<dbReference type="InterPro" id="IPR029016">
    <property type="entry name" value="GAF-like_dom_sf"/>
</dbReference>
<dbReference type="InterPro" id="IPR002073">
    <property type="entry name" value="PDEase_catalytic_dom"/>
</dbReference>
<dbReference type="CDD" id="cd00077">
    <property type="entry name" value="HDc"/>
    <property type="match status" value="1"/>
</dbReference>
<dbReference type="AlphaFoldDB" id="A0A1J4J6E2"/>
<feature type="binding site" evidence="5">
    <location>
        <position position="895"/>
    </location>
    <ligand>
        <name>AMP</name>
        <dbReference type="ChEBI" id="CHEBI:456215"/>
    </ligand>
</feature>
<evidence type="ECO:0000256" key="1">
    <source>
        <dbReference type="ARBA" id="ARBA00022535"/>
    </source>
</evidence>
<dbReference type="SUPFAM" id="SSF55781">
    <property type="entry name" value="GAF domain-like"/>
    <property type="match status" value="3"/>
</dbReference>
<keyword evidence="2 6" id="KW-0479">Metal-binding</keyword>
<dbReference type="PROSITE" id="PS51845">
    <property type="entry name" value="PDEASE_I_2"/>
    <property type="match status" value="1"/>
</dbReference>
<protein>
    <submittedName>
        <fullName evidence="8">3'5'-cyclic nucleotide phosphodiesterase family protein</fullName>
    </submittedName>
</protein>
<dbReference type="PANTHER" id="PTHR11347">
    <property type="entry name" value="CYCLIC NUCLEOTIDE PHOSPHODIESTERASE"/>
    <property type="match status" value="1"/>
</dbReference>
<evidence type="ECO:0000256" key="6">
    <source>
        <dbReference type="PIRSR" id="PIRSR623088-3"/>
    </source>
</evidence>
<keyword evidence="3" id="KW-0378">Hydrolase</keyword>
<dbReference type="Pfam" id="PF00233">
    <property type="entry name" value="PDEase_I"/>
    <property type="match status" value="1"/>
</dbReference>
<gene>
    <name evidence="8" type="ORF">TRFO_40707</name>
</gene>
<dbReference type="SUPFAM" id="SSF109604">
    <property type="entry name" value="HD-domain/PDEase-like"/>
    <property type="match status" value="1"/>
</dbReference>
<evidence type="ECO:0000313" key="8">
    <source>
        <dbReference type="EMBL" id="OHS92997.1"/>
    </source>
</evidence>